<reference evidence="6" key="1">
    <citation type="submission" date="2022-08" db="EMBL/GenBank/DDBJ databases">
        <authorList>
            <consortium name="DOE Joint Genome Institute"/>
            <person name="Min B."/>
            <person name="Riley R."/>
            <person name="Sierra-Patev S."/>
            <person name="Naranjo-Ortiz M."/>
            <person name="Looney B."/>
            <person name="Konkel Z."/>
            <person name="Slot J.C."/>
            <person name="Sakamoto Y."/>
            <person name="Steenwyk J.L."/>
            <person name="Rokas A."/>
            <person name="Carro J."/>
            <person name="Camarero S."/>
            <person name="Ferreira P."/>
            <person name="Molpeceres G."/>
            <person name="Ruiz-Duenas F.J."/>
            <person name="Serrano A."/>
            <person name="Henrissat B."/>
            <person name="Drula E."/>
            <person name="Hughes K.W."/>
            <person name="Mata J.L."/>
            <person name="Ishikawa N.K."/>
            <person name="Vargas-Isla R."/>
            <person name="Ushijima S."/>
            <person name="Smith C.A."/>
            <person name="Ahrendt S."/>
            <person name="Andreopoulos W."/>
            <person name="He G."/>
            <person name="Labutti K."/>
            <person name="Lipzen A."/>
            <person name="Ng V."/>
            <person name="Sandor L."/>
            <person name="Barry K."/>
            <person name="Martinez A.T."/>
            <person name="Xiao Y."/>
            <person name="Gibbons J.G."/>
            <person name="Terashima K."/>
            <person name="Hibbett D.S."/>
            <person name="Grigoriev I.V."/>
        </authorList>
    </citation>
    <scope>NUCLEOTIDE SEQUENCE</scope>
    <source>
        <strain evidence="6">TFB10827</strain>
    </source>
</reference>
<dbReference type="InterPro" id="IPR007533">
    <property type="entry name" value="Cyt_c_oxidase_assmbl_CtaG"/>
</dbReference>
<protein>
    <submittedName>
        <fullName evidence="6">Cytochrome c oxidase assembly protein CtaG/Cox11, domain-containing protein</fullName>
    </submittedName>
</protein>
<proteinExistence type="inferred from homology"/>
<evidence type="ECO:0000313" key="6">
    <source>
        <dbReference type="EMBL" id="KAJ3995754.1"/>
    </source>
</evidence>
<dbReference type="Proteomes" id="UP001163828">
    <property type="component" value="Unassembled WGS sequence"/>
</dbReference>
<gene>
    <name evidence="6" type="ORF">F5050DRAFT_1808379</name>
</gene>
<dbReference type="HAMAP" id="MF_00155">
    <property type="entry name" value="CtaG"/>
    <property type="match status" value="1"/>
</dbReference>
<comment type="caution">
    <text evidence="6">The sequence shown here is derived from an EMBL/GenBank/DDBJ whole genome shotgun (WGS) entry which is preliminary data.</text>
</comment>
<dbReference type="EMBL" id="MU790640">
    <property type="protein sequence ID" value="KAJ3995754.1"/>
    <property type="molecule type" value="Genomic_DNA"/>
</dbReference>
<accession>A0ABQ8QBD1</accession>
<comment type="subcellular location">
    <subcellularLocation>
        <location evidence="2">Mitochondrion inner membrane</location>
        <topology evidence="2">Single-pass membrane protein</topology>
        <orientation evidence="2">Intermembrane side</orientation>
    </subcellularLocation>
</comment>
<dbReference type="Pfam" id="PF04442">
    <property type="entry name" value="CtaG_Cox11"/>
    <property type="match status" value="1"/>
</dbReference>
<evidence type="ECO:0000256" key="5">
    <source>
        <dbReference type="ARBA" id="ARBA00023136"/>
    </source>
</evidence>
<keyword evidence="5" id="KW-0472">Membrane</keyword>
<keyword evidence="3" id="KW-0812">Transmembrane</keyword>
<dbReference type="NCBIfam" id="NF003465">
    <property type="entry name" value="PRK05089.1"/>
    <property type="match status" value="1"/>
</dbReference>
<evidence type="ECO:0000256" key="3">
    <source>
        <dbReference type="ARBA" id="ARBA00022692"/>
    </source>
</evidence>
<dbReference type="PANTHER" id="PTHR21320:SF3">
    <property type="entry name" value="CYTOCHROME C OXIDASE ASSEMBLY PROTEIN COX11, MITOCHONDRIAL-RELATED"/>
    <property type="match status" value="1"/>
</dbReference>
<keyword evidence="4" id="KW-1133">Transmembrane helix</keyword>
<evidence type="ECO:0000256" key="2">
    <source>
        <dbReference type="ARBA" id="ARBA00004243"/>
    </source>
</evidence>
<dbReference type="SUPFAM" id="SSF110111">
    <property type="entry name" value="Ctag/Cox11"/>
    <property type="match status" value="1"/>
</dbReference>
<dbReference type="PANTHER" id="PTHR21320">
    <property type="entry name" value="CYTOCHROME C OXIDASE ASSEMBLY PROTEIN COX11-RELATED"/>
    <property type="match status" value="1"/>
</dbReference>
<dbReference type="Gene3D" id="2.60.370.10">
    <property type="entry name" value="Ctag/Cox11"/>
    <property type="match status" value="1"/>
</dbReference>
<dbReference type="InterPro" id="IPR023471">
    <property type="entry name" value="CtaG/Cox11_dom_sf"/>
</dbReference>
<comment type="function">
    <text evidence="1">Exerts its effect at some terminal stage of cytochrome c oxidase synthesis, probably by being involved in the insertion of the copper B into subunit I.</text>
</comment>
<keyword evidence="7" id="KW-1185">Reference proteome</keyword>
<organism evidence="6 7">
    <name type="scientific">Lentinula boryana</name>
    <dbReference type="NCBI Taxonomy" id="40481"/>
    <lineage>
        <taxon>Eukaryota</taxon>
        <taxon>Fungi</taxon>
        <taxon>Dikarya</taxon>
        <taxon>Basidiomycota</taxon>
        <taxon>Agaricomycotina</taxon>
        <taxon>Agaricomycetes</taxon>
        <taxon>Agaricomycetidae</taxon>
        <taxon>Agaricales</taxon>
        <taxon>Marasmiineae</taxon>
        <taxon>Omphalotaceae</taxon>
        <taxon>Lentinula</taxon>
    </lineage>
</organism>
<sequence length="333" mass="37636">MHCAEGRFTPKYIPVQLQSYLQASKRLSYEPWTRLMASKSSLDQTSSSPQSLIQRPIRVGPMPRYRSREEIRGMPSNRLIDLTPRLTFYDLASVQIITFLGLTYAAVPLYRLFCSATGFAGTPSTRTQAASGPEFPEWMPEWFKTLLSPSTTAEDRFAPSRLIAVDPADNPKSRRFKVTFSSSTSTALPWTFKPAQHHVYVLPGESSLAFYTARNNSKDDIIGVATYNVTPDRIAPYFSKIECFCFDEQKLLGSEIVDMPLLFFIDKDVLDDPSCRNVEDVVLSYTFFRARRNQQGQLEPDAPEDVIQKSLGFESYELAKKASDESSKVAPRD</sequence>
<evidence type="ECO:0000313" key="7">
    <source>
        <dbReference type="Proteomes" id="UP001163828"/>
    </source>
</evidence>
<name>A0ABQ8QBD1_9AGAR</name>
<evidence type="ECO:0000256" key="4">
    <source>
        <dbReference type="ARBA" id="ARBA00022989"/>
    </source>
</evidence>
<evidence type="ECO:0000256" key="1">
    <source>
        <dbReference type="ARBA" id="ARBA00004007"/>
    </source>
</evidence>